<evidence type="ECO:0000313" key="4">
    <source>
        <dbReference type="Proteomes" id="UP001598300"/>
    </source>
</evidence>
<dbReference type="Pfam" id="PF18135">
    <property type="entry name" value="Type_ISP_C"/>
    <property type="match status" value="1"/>
</dbReference>
<sequence length="459" mass="48058">MAARRAAATAKATDAATGTARATATGSLGSPDSPDSLELDELMPWSVRPLRTGRSWVAGPDPAALRARWERLAAAEGAEQERLFRPSRSRTPHTAVAALPGRSATGAGSSTATGAGTAAGTGRFAREPGACPDPVRILHGPFDEQWLLPDHRLIDAARPELWRVSDEQQLFAVEHGYVPQAQATGLAPAPALSVTHLLPDGHSPAGRPGRIRPLYRRPGATDPNLAPGLLAVVRARLDPEATPEAVLAWTLAAAVPTPSGCRVPLPADAEVWAAGVELGEELVRLRLRGARGGERTRLPGGRRPYVRAALPARPPGIAYDAEAEALVIGEGRISPVPAAAWEFTVSGVRVLELWFGRRAAAAVGAVPEGADADGLDAVGARGWTPEWTSELLELITVLALLDGLRPRREALAARLAGAALISREELRAAGVLPVPASARRPASVLGHQEEGPEGQFALL</sequence>
<dbReference type="InterPro" id="IPR041635">
    <property type="entry name" value="Type_ISP_LLaBIII_C"/>
</dbReference>
<feature type="region of interest" description="Disordered" evidence="1">
    <location>
        <begin position="100"/>
        <end position="123"/>
    </location>
</feature>
<organism evidence="3 4">
    <name type="scientific">Streptomyces bacillaris</name>
    <dbReference type="NCBI Taxonomy" id="68179"/>
    <lineage>
        <taxon>Bacteria</taxon>
        <taxon>Bacillati</taxon>
        <taxon>Actinomycetota</taxon>
        <taxon>Actinomycetes</taxon>
        <taxon>Kitasatosporales</taxon>
        <taxon>Streptomycetaceae</taxon>
        <taxon>Streptomyces</taxon>
    </lineage>
</organism>
<proteinExistence type="predicted"/>
<protein>
    <submittedName>
        <fullName evidence="3">Type ISP restriction/modification enzyme</fullName>
    </submittedName>
</protein>
<dbReference type="RefSeq" id="WP_381302390.1">
    <property type="nucleotide sequence ID" value="NZ_JBHVRE010000011.1"/>
</dbReference>
<accession>A0ABW6E4D9</accession>
<feature type="region of interest" description="Disordered" evidence="1">
    <location>
        <begin position="1"/>
        <end position="38"/>
    </location>
</feature>
<feature type="domain" description="Type ISP restriction-modification enzyme LLaBIII C-terminal specificity" evidence="2">
    <location>
        <begin position="41"/>
        <end position="393"/>
    </location>
</feature>
<evidence type="ECO:0000256" key="1">
    <source>
        <dbReference type="SAM" id="MobiDB-lite"/>
    </source>
</evidence>
<name>A0ABW6E4D9_9ACTN</name>
<comment type="caution">
    <text evidence="3">The sequence shown here is derived from an EMBL/GenBank/DDBJ whole genome shotgun (WGS) entry which is preliminary data.</text>
</comment>
<reference evidence="3 4" key="1">
    <citation type="submission" date="2024-09" db="EMBL/GenBank/DDBJ databases">
        <title>The Natural Products Discovery Center: Release of the First 8490 Sequenced Strains for Exploring Actinobacteria Biosynthetic Diversity.</title>
        <authorList>
            <person name="Kalkreuter E."/>
            <person name="Kautsar S.A."/>
            <person name="Yang D."/>
            <person name="Bader C.D."/>
            <person name="Teijaro C.N."/>
            <person name="Fluegel L."/>
            <person name="Davis C.M."/>
            <person name="Simpson J.R."/>
            <person name="Lauterbach L."/>
            <person name="Steele A.D."/>
            <person name="Gui C."/>
            <person name="Meng S."/>
            <person name="Li G."/>
            <person name="Viehrig K."/>
            <person name="Ye F."/>
            <person name="Su P."/>
            <person name="Kiefer A.F."/>
            <person name="Nichols A."/>
            <person name="Cepeda A.J."/>
            <person name="Yan W."/>
            <person name="Fan B."/>
            <person name="Jiang Y."/>
            <person name="Adhikari A."/>
            <person name="Zheng C.-J."/>
            <person name="Schuster L."/>
            <person name="Cowan T.M."/>
            <person name="Smanski M.J."/>
            <person name="Chevrette M.G."/>
            <person name="De Carvalho L.P.S."/>
            <person name="Shen B."/>
        </authorList>
    </citation>
    <scope>NUCLEOTIDE SEQUENCE [LARGE SCALE GENOMIC DNA]</scope>
    <source>
        <strain evidence="3 4">NPDC058584</strain>
    </source>
</reference>
<feature type="compositionally biased region" description="Low complexity" evidence="1">
    <location>
        <begin position="1"/>
        <end position="25"/>
    </location>
</feature>
<gene>
    <name evidence="3" type="ORF">ACFWR3_33320</name>
</gene>
<keyword evidence="4" id="KW-1185">Reference proteome</keyword>
<evidence type="ECO:0000259" key="2">
    <source>
        <dbReference type="Pfam" id="PF18135"/>
    </source>
</evidence>
<dbReference type="Proteomes" id="UP001598300">
    <property type="component" value="Unassembled WGS sequence"/>
</dbReference>
<dbReference type="EMBL" id="JBHXPM010000048">
    <property type="protein sequence ID" value="MFD3960946.1"/>
    <property type="molecule type" value="Genomic_DNA"/>
</dbReference>
<evidence type="ECO:0000313" key="3">
    <source>
        <dbReference type="EMBL" id="MFD3960946.1"/>
    </source>
</evidence>
<feature type="compositionally biased region" description="Low complexity" evidence="1">
    <location>
        <begin position="103"/>
        <end position="122"/>
    </location>
</feature>